<organism evidence="3 4">
    <name type="scientific">Thalassovita litoralis</name>
    <dbReference type="NCBI Taxonomy" id="1010611"/>
    <lineage>
        <taxon>Bacteria</taxon>
        <taxon>Pseudomonadati</taxon>
        <taxon>Pseudomonadota</taxon>
        <taxon>Alphaproteobacteria</taxon>
        <taxon>Rhodobacterales</taxon>
        <taxon>Roseobacteraceae</taxon>
        <taxon>Thalassovita</taxon>
    </lineage>
</organism>
<evidence type="ECO:0000256" key="2">
    <source>
        <dbReference type="SAM" id="SignalP"/>
    </source>
</evidence>
<evidence type="ECO:0000313" key="3">
    <source>
        <dbReference type="EMBL" id="SMO68859.1"/>
    </source>
</evidence>
<feature type="chain" id="PRO_5021962701" evidence="2">
    <location>
        <begin position="20"/>
        <end position="78"/>
    </location>
</feature>
<reference evidence="3 4" key="1">
    <citation type="submission" date="2017-05" db="EMBL/GenBank/DDBJ databases">
        <authorList>
            <person name="Varghese N."/>
            <person name="Submissions S."/>
        </authorList>
    </citation>
    <scope>NUCLEOTIDE SEQUENCE [LARGE SCALE GENOMIC DNA]</scope>
    <source>
        <strain evidence="3 4">DSM 29506</strain>
    </source>
</reference>
<protein>
    <submittedName>
        <fullName evidence="3">Uncharacterized protein</fullName>
    </submittedName>
</protein>
<feature type="signal peptide" evidence="2">
    <location>
        <begin position="1"/>
        <end position="19"/>
    </location>
</feature>
<feature type="compositionally biased region" description="Polar residues" evidence="1">
    <location>
        <begin position="56"/>
        <end position="65"/>
    </location>
</feature>
<name>A0A521DAV9_9RHOB</name>
<proteinExistence type="predicted"/>
<dbReference type="AlphaFoldDB" id="A0A521DAV9"/>
<sequence>MRLISVIVAALCMGPMAQAQTTAWLGGMTSTETEKTYSYGTQIPKDVGTWLMQNGTRVTHPTDQGGSRLLRSVSRLGH</sequence>
<dbReference type="EMBL" id="FXTO01000010">
    <property type="protein sequence ID" value="SMO68859.1"/>
    <property type="molecule type" value="Genomic_DNA"/>
</dbReference>
<accession>A0A521DAV9</accession>
<feature type="region of interest" description="Disordered" evidence="1">
    <location>
        <begin position="56"/>
        <end position="78"/>
    </location>
</feature>
<evidence type="ECO:0000256" key="1">
    <source>
        <dbReference type="SAM" id="MobiDB-lite"/>
    </source>
</evidence>
<gene>
    <name evidence="3" type="ORF">SAMN06265173_1105</name>
</gene>
<evidence type="ECO:0000313" key="4">
    <source>
        <dbReference type="Proteomes" id="UP000316030"/>
    </source>
</evidence>
<keyword evidence="4" id="KW-1185">Reference proteome</keyword>
<dbReference type="Proteomes" id="UP000316030">
    <property type="component" value="Unassembled WGS sequence"/>
</dbReference>
<keyword evidence="2" id="KW-0732">Signal</keyword>